<name>A0A6A6SNN3_9PLEO</name>
<sequence length="447" mass="50870">MSASCTNSTNATRTCPEGHVHEAWPTSGAITIEKCERLCHYCDLTVKNDASTLRKHVILTHKTRQNMPIEVLQSSSGRRKRKAEAMNPESECPIIQSSMSKDTTSQLPFRSDSPVPIAEAFLACEYVDPRIIEHFNPMLGNVALCNTTPNDMFSATQVVPSCGPVLSHGRIVPTSRKRFRKEGGISRSQWTHLRNEVEKLRLDGAKTQTTINQLIDTVRALETRWQEFGRRQKCQEAWINILSSLMTIIGALQVPGSVNFVATDCVWSGFKYPDEYSITRLKVTIQCVSVWVDFDDDLSKDDYPMSIILGIDDHYWTTWGQPLESATCPENDSCRGHRIRRHEPTSLGSWDFEVEQWETDKYRELYEKGSNELRDCCEQSLVRPSVPFQNLPSEDDRPLPVLRTIYDLLISTLEHWSGTYDDEQLEAPITIGCYENVSYDHEQPSIS</sequence>
<evidence type="ECO:0000313" key="3">
    <source>
        <dbReference type="Proteomes" id="UP000799324"/>
    </source>
</evidence>
<feature type="compositionally biased region" description="Polar residues" evidence="1">
    <location>
        <begin position="1"/>
        <end position="13"/>
    </location>
</feature>
<dbReference type="AlphaFoldDB" id="A0A6A6SNN3"/>
<gene>
    <name evidence="2" type="ORF">K491DRAFT_255306</name>
</gene>
<feature type="region of interest" description="Disordered" evidence="1">
    <location>
        <begin position="1"/>
        <end position="20"/>
    </location>
</feature>
<evidence type="ECO:0000313" key="2">
    <source>
        <dbReference type="EMBL" id="KAF2648223.1"/>
    </source>
</evidence>
<dbReference type="Proteomes" id="UP000799324">
    <property type="component" value="Unassembled WGS sequence"/>
</dbReference>
<evidence type="ECO:0000256" key="1">
    <source>
        <dbReference type="SAM" id="MobiDB-lite"/>
    </source>
</evidence>
<protein>
    <submittedName>
        <fullName evidence="2">Uncharacterized protein</fullName>
    </submittedName>
</protein>
<reference evidence="2" key="1">
    <citation type="journal article" date="2020" name="Stud. Mycol.">
        <title>101 Dothideomycetes genomes: a test case for predicting lifestyles and emergence of pathogens.</title>
        <authorList>
            <person name="Haridas S."/>
            <person name="Albert R."/>
            <person name="Binder M."/>
            <person name="Bloem J."/>
            <person name="Labutti K."/>
            <person name="Salamov A."/>
            <person name="Andreopoulos B."/>
            <person name="Baker S."/>
            <person name="Barry K."/>
            <person name="Bills G."/>
            <person name="Bluhm B."/>
            <person name="Cannon C."/>
            <person name="Castanera R."/>
            <person name="Culley D."/>
            <person name="Daum C."/>
            <person name="Ezra D."/>
            <person name="Gonzalez J."/>
            <person name="Henrissat B."/>
            <person name="Kuo A."/>
            <person name="Liang C."/>
            <person name="Lipzen A."/>
            <person name="Lutzoni F."/>
            <person name="Magnuson J."/>
            <person name="Mondo S."/>
            <person name="Nolan M."/>
            <person name="Ohm R."/>
            <person name="Pangilinan J."/>
            <person name="Park H.-J."/>
            <person name="Ramirez L."/>
            <person name="Alfaro M."/>
            <person name="Sun H."/>
            <person name="Tritt A."/>
            <person name="Yoshinaga Y."/>
            <person name="Zwiers L.-H."/>
            <person name="Turgeon B."/>
            <person name="Goodwin S."/>
            <person name="Spatafora J."/>
            <person name="Crous P."/>
            <person name="Grigoriev I."/>
        </authorList>
    </citation>
    <scope>NUCLEOTIDE SEQUENCE</scope>
    <source>
        <strain evidence="2">CBS 122681</strain>
    </source>
</reference>
<proteinExistence type="predicted"/>
<keyword evidence="3" id="KW-1185">Reference proteome</keyword>
<dbReference type="OrthoDB" id="3910132at2759"/>
<dbReference type="EMBL" id="MU004550">
    <property type="protein sequence ID" value="KAF2648223.1"/>
    <property type="molecule type" value="Genomic_DNA"/>
</dbReference>
<accession>A0A6A6SNN3</accession>
<organism evidence="2 3">
    <name type="scientific">Lophiostoma macrostomum CBS 122681</name>
    <dbReference type="NCBI Taxonomy" id="1314788"/>
    <lineage>
        <taxon>Eukaryota</taxon>
        <taxon>Fungi</taxon>
        <taxon>Dikarya</taxon>
        <taxon>Ascomycota</taxon>
        <taxon>Pezizomycotina</taxon>
        <taxon>Dothideomycetes</taxon>
        <taxon>Pleosporomycetidae</taxon>
        <taxon>Pleosporales</taxon>
        <taxon>Lophiostomataceae</taxon>
        <taxon>Lophiostoma</taxon>
    </lineage>
</organism>